<organism evidence="2 3">
    <name type="scientific">Symbiodinium microadriaticum</name>
    <name type="common">Dinoflagellate</name>
    <name type="synonym">Zooxanthella microadriatica</name>
    <dbReference type="NCBI Taxonomy" id="2951"/>
    <lineage>
        <taxon>Eukaryota</taxon>
        <taxon>Sar</taxon>
        <taxon>Alveolata</taxon>
        <taxon>Dinophyceae</taxon>
        <taxon>Suessiales</taxon>
        <taxon>Symbiodiniaceae</taxon>
        <taxon>Symbiodinium</taxon>
    </lineage>
</organism>
<dbReference type="InterPro" id="IPR018247">
    <property type="entry name" value="EF_Hand_1_Ca_BS"/>
</dbReference>
<dbReference type="PROSITE" id="PS00018">
    <property type="entry name" value="EF_HAND_1"/>
    <property type="match status" value="1"/>
</dbReference>
<feature type="compositionally biased region" description="Basic residues" evidence="1">
    <location>
        <begin position="592"/>
        <end position="602"/>
    </location>
</feature>
<feature type="region of interest" description="Disordered" evidence="1">
    <location>
        <begin position="892"/>
        <end position="921"/>
    </location>
</feature>
<keyword evidence="3" id="KW-1185">Reference proteome</keyword>
<dbReference type="OrthoDB" id="10296538at2759"/>
<reference evidence="2 3" key="1">
    <citation type="submission" date="2016-02" db="EMBL/GenBank/DDBJ databases">
        <title>Genome analysis of coral dinoflagellate symbionts highlights evolutionary adaptations to a symbiotic lifestyle.</title>
        <authorList>
            <person name="Aranda M."/>
            <person name="Li Y."/>
            <person name="Liew Y.J."/>
            <person name="Baumgarten S."/>
            <person name="Simakov O."/>
            <person name="Wilson M."/>
            <person name="Piel J."/>
            <person name="Ashoor H."/>
            <person name="Bougouffa S."/>
            <person name="Bajic V.B."/>
            <person name="Ryu T."/>
            <person name="Ravasi T."/>
            <person name="Bayer T."/>
            <person name="Micklem G."/>
            <person name="Kim H."/>
            <person name="Bhak J."/>
            <person name="Lajeunesse T.C."/>
            <person name="Voolstra C.R."/>
        </authorList>
    </citation>
    <scope>NUCLEOTIDE SEQUENCE [LARGE SCALE GENOMIC DNA]</scope>
    <source>
        <strain evidence="2 3">CCMP2467</strain>
    </source>
</reference>
<feature type="region of interest" description="Disordered" evidence="1">
    <location>
        <begin position="1075"/>
        <end position="1112"/>
    </location>
</feature>
<feature type="compositionally biased region" description="Basic and acidic residues" evidence="1">
    <location>
        <begin position="904"/>
        <end position="913"/>
    </location>
</feature>
<proteinExistence type="predicted"/>
<sequence length="1519" mass="167740">MARLLKQSGEEWELEQQRLAQRDLSRTYKLLEAARGRIVDPVVRRILTMFPDVPAGLPVSCHTRRARALLFAGLSAVLCNLDLYLGRAHRGFPYALFRAVDASTSNTDKQELLDRPHCMRDEFSHDFLQTFSTPAAMSSHRALAVLETVCLLGDTDVAQVEAGHASVREFTMQRGKGHVPTLAEVSAKSLCRWVFKHHGQAAEERDEEAQAPRRRRAISAWVAFLSAKMRGRGRSFTGPSVRALAQEYRQLTPDEKETWREEAVRLTLVRRYAAEESQLQAVGPRASLGNMTISEVLQTDCLITQMPASDFQGRLRAFCDKVNADAREAREDAARWNTPARPGFNLVARDAGLANAIIRDGGAGILDGVMELPMTPGASCQRYCWRMPVLSLAEDVLAKAATARQDASVALNAFEEKQCLRLGFCVCTKKEEQKMNKALIQAMKMFFTKVNKVASPQRRLLEDWRVVVQLRSIGEDQEEVELFLHLGASNLRTWEFVCLRLEEYERDQTCVTLRVSGCGCAAAGQIEVKSLLHFLVTYLDPMRPCTAHFMKVCSDAKTVAVDRMMPMYVDVESLQQPIQFWQGQEPQEPLRRGRRGPKRRRAVVAAAMADDDSDDDAVEDPGDVPPGEDDEDEADEADEDMMPDEQAAQLDNDESDAEDMAEQFANLDDLDMDELYAFAEAAQAEQKEAEDDDGDDGLWRTLDDLMAAEAAAGAAGPHVPAGDGRVDQPEREGAGDDGARPGRRPRRAAAAARGMAAGGRAAPQAEMVYDMQEFGLTAELRYNARGANLILNLERPRGPDEAAEPRIFLCFFRKDVYVRDDVKCFKQFVEFIMALPGTPVPSLITESKARARACALEKERAVLDSLVNDPVGLGFYASLAVHNRLGELEQIVPRPKPPVPSRSPELERLDRPRPSSVPSSLNVEDDCDLLFPDAFDYELPEKHGDGDSGDELLGNPFSPMDDPFGPIDFAAYEGKANWREDRAEEPTRRLGSATGWEFLESLESEAEVAADSKDLMDSDDGSAWSDMMASPIASEAAPESVQGPGPTPTLSDVEMMDDDSGDCIDSAEFARLVASHSSPAEDGAANAMDATTQPAEDSNAPAPASIQQPQPLASGRRTVYILQLGPTRDYIQALAQQKEAHSAASWEVQSCELRQQLKMPAKMKPWTPHMQGTGLPQNPRVQEILDIFAWQALLQRTTASVALRLNFDDKKQMLQDAYVDVSQNPKFCSVNSPGKPVGCLTTSTILYSFGRDRALVPQEYMLLQGHRRGYKLPATGNQVRQLAGEGVLLTVMFLLMYWRVKYANLEYTAAVQRRTPWQALTQSLLAALAIDTEDFGLTGSMAPKAPPAGKDRAGALKAVRKEPSSALVKAKAPQPSTAVRRQEVPFVTDIRGTPTSEGDVFCMATAKRLCPNNTFEQFALMVNDHEGSPELVKAFPAAREAVVREDAAQKNGEALPTFLPQNEVSKSTVHGYLVYRKYGLLTLSQFTKHFGKTPQQLGLNMIQLMDGSKYFMISLDCGV</sequence>
<protein>
    <submittedName>
        <fullName evidence="2">Uncharacterized protein</fullName>
    </submittedName>
</protein>
<dbReference type="Proteomes" id="UP000186817">
    <property type="component" value="Unassembled WGS sequence"/>
</dbReference>
<evidence type="ECO:0000313" key="2">
    <source>
        <dbReference type="EMBL" id="OLQ02361.1"/>
    </source>
</evidence>
<feature type="compositionally biased region" description="Basic and acidic residues" evidence="1">
    <location>
        <begin position="724"/>
        <end position="740"/>
    </location>
</feature>
<feature type="compositionally biased region" description="Low complexity" evidence="1">
    <location>
        <begin position="711"/>
        <end position="723"/>
    </location>
</feature>
<gene>
    <name evidence="2" type="ORF">AK812_SmicGene14761</name>
</gene>
<name>A0A1Q9E4L9_SYMMI</name>
<feature type="region of interest" description="Disordered" evidence="1">
    <location>
        <begin position="711"/>
        <end position="753"/>
    </location>
</feature>
<feature type="region of interest" description="Disordered" evidence="1">
    <location>
        <begin position="580"/>
        <end position="658"/>
    </location>
</feature>
<evidence type="ECO:0000313" key="3">
    <source>
        <dbReference type="Proteomes" id="UP000186817"/>
    </source>
</evidence>
<evidence type="ECO:0000256" key="1">
    <source>
        <dbReference type="SAM" id="MobiDB-lite"/>
    </source>
</evidence>
<feature type="compositionally biased region" description="Acidic residues" evidence="1">
    <location>
        <begin position="609"/>
        <end position="643"/>
    </location>
</feature>
<comment type="caution">
    <text evidence="2">The sequence shown here is derived from an EMBL/GenBank/DDBJ whole genome shotgun (WGS) entry which is preliminary data.</text>
</comment>
<dbReference type="EMBL" id="LSRX01000265">
    <property type="protein sequence ID" value="OLQ02361.1"/>
    <property type="molecule type" value="Genomic_DNA"/>
</dbReference>
<feature type="compositionally biased region" description="Low complexity" evidence="1">
    <location>
        <begin position="1098"/>
        <end position="1112"/>
    </location>
</feature>
<accession>A0A1Q9E4L9</accession>